<keyword evidence="1" id="KW-1133">Transmembrane helix</keyword>
<feature type="transmembrane region" description="Helical" evidence="1">
    <location>
        <begin position="29"/>
        <end position="47"/>
    </location>
</feature>
<dbReference type="EMBL" id="CP031742">
    <property type="protein sequence ID" value="AXQ56591.1"/>
    <property type="molecule type" value="Genomic_DNA"/>
</dbReference>
<protein>
    <submittedName>
        <fullName evidence="2">Uncharacterized protein</fullName>
    </submittedName>
</protein>
<reference evidence="2 3" key="1">
    <citation type="submission" date="2018-08" db="EMBL/GenBank/DDBJ databases">
        <authorList>
            <person name="Ferrada E.E."/>
            <person name="Latorre B.A."/>
        </authorList>
    </citation>
    <scope>NUCLEOTIDE SEQUENCE [LARGE SCALE GENOMIC DNA]</scope>
    <source>
        <strain evidence="2 3">VK-A60T</strain>
    </source>
</reference>
<keyword evidence="1" id="KW-0472">Membrane</keyword>
<evidence type="ECO:0000256" key="1">
    <source>
        <dbReference type="SAM" id="Phobius"/>
    </source>
</evidence>
<sequence length="206" mass="21529">MTEDRARRRARLASGEPGLLVEPAADAKVLYALFTGVPLAVAVYGLTVQRDTLGAVGLVFLLIGFVCGIPLVLLLAEQRRAASLVADIRAAGHGADLGPECHAVRVGLNEPGLGPGSPWDTVPPRDAVLAVRDGHLQLRAENGASADIPLPEVLGVVLLPAGRGRAAADLHLRSGEAVELRTTRVRPLGVTLSEAGIRVLYENVVV</sequence>
<proteinExistence type="predicted"/>
<feature type="transmembrane region" description="Helical" evidence="1">
    <location>
        <begin position="53"/>
        <end position="76"/>
    </location>
</feature>
<dbReference type="RefSeq" id="WP_117349925.1">
    <property type="nucleotide sequence ID" value="NZ_CP031742.1"/>
</dbReference>
<keyword evidence="1" id="KW-0812">Transmembrane</keyword>
<gene>
    <name evidence="2" type="ORF">D0C37_19685</name>
</gene>
<dbReference type="GeneID" id="300116374"/>
<name>A0A385DFK7_9ACTN</name>
<dbReference type="AlphaFoldDB" id="A0A385DFK7"/>
<accession>A0A385DFK7</accession>
<evidence type="ECO:0000313" key="2">
    <source>
        <dbReference type="EMBL" id="AXQ56591.1"/>
    </source>
</evidence>
<organism evidence="2 3">
    <name type="scientific">Streptomyces koyangensis</name>
    <dbReference type="NCBI Taxonomy" id="188770"/>
    <lineage>
        <taxon>Bacteria</taxon>
        <taxon>Bacillati</taxon>
        <taxon>Actinomycetota</taxon>
        <taxon>Actinomycetes</taxon>
        <taxon>Kitasatosporales</taxon>
        <taxon>Streptomycetaceae</taxon>
        <taxon>Streptomyces</taxon>
        <taxon>Streptomyces aurantiacus group</taxon>
    </lineage>
</organism>
<dbReference type="KEGG" id="sky:D0C37_19685"/>
<dbReference type="Proteomes" id="UP000259636">
    <property type="component" value="Chromosome"/>
</dbReference>
<evidence type="ECO:0000313" key="3">
    <source>
        <dbReference type="Proteomes" id="UP000259636"/>
    </source>
</evidence>